<evidence type="ECO:0000259" key="1">
    <source>
        <dbReference type="Pfam" id="PF13472"/>
    </source>
</evidence>
<feature type="domain" description="SGNH hydrolase-type esterase" evidence="1">
    <location>
        <begin position="52"/>
        <end position="197"/>
    </location>
</feature>
<sequence>MPYATGEADDPGCLRPGEAQRLLAGARWRRLVVIGDIPVERSAEPVPGYAPWPWYDRVAAALREVAADLAHLNLLGRRPTTAAQVRSVQLPAALAFRGDLALLCWGAGYATRETPDLRGATAELTRTVAPLRDAGYDVALVGLGPAARPGTGGRRDPAAEQQRRMADRVRAVAVRHGALCVDLDPPRAESGAVPAWSRDRTRRTGRGHALAAATVVRALAAAVPATPGHCRDPLRPG</sequence>
<dbReference type="Gene3D" id="3.40.50.1110">
    <property type="entry name" value="SGNH hydrolase"/>
    <property type="match status" value="1"/>
</dbReference>
<dbReference type="EMBL" id="JAAVJC010000005">
    <property type="protein sequence ID" value="NJQ13691.1"/>
    <property type="molecule type" value="Genomic_DNA"/>
</dbReference>
<dbReference type="InterPro" id="IPR036514">
    <property type="entry name" value="SGNH_hydro_sf"/>
</dbReference>
<dbReference type="GO" id="GO:0016787">
    <property type="term" value="F:hydrolase activity"/>
    <property type="evidence" value="ECO:0007669"/>
    <property type="project" value="UniProtKB-KW"/>
</dbReference>
<dbReference type="Pfam" id="PF13472">
    <property type="entry name" value="Lipase_GDSL_2"/>
    <property type="match status" value="1"/>
</dbReference>
<evidence type="ECO:0000313" key="2">
    <source>
        <dbReference type="EMBL" id="NJQ13691.1"/>
    </source>
</evidence>
<dbReference type="InterPro" id="IPR013830">
    <property type="entry name" value="SGNH_hydro"/>
</dbReference>
<organism evidence="2 3">
    <name type="scientific">Streptomyces bohaiensis</name>
    <dbReference type="NCBI Taxonomy" id="1431344"/>
    <lineage>
        <taxon>Bacteria</taxon>
        <taxon>Bacillati</taxon>
        <taxon>Actinomycetota</taxon>
        <taxon>Actinomycetes</taxon>
        <taxon>Kitasatosporales</taxon>
        <taxon>Streptomycetaceae</taxon>
        <taxon>Streptomyces</taxon>
    </lineage>
</organism>
<dbReference type="SUPFAM" id="SSF52266">
    <property type="entry name" value="SGNH hydrolase"/>
    <property type="match status" value="1"/>
</dbReference>
<keyword evidence="3" id="KW-1185">Reference proteome</keyword>
<dbReference type="RefSeq" id="WP_168086524.1">
    <property type="nucleotide sequence ID" value="NZ_BHZH01000493.1"/>
</dbReference>
<name>A0ABX1C644_9ACTN</name>
<keyword evidence="2" id="KW-0378">Hydrolase</keyword>
<gene>
    <name evidence="2" type="ORF">HCN52_01705</name>
</gene>
<reference evidence="2 3" key="1">
    <citation type="submission" date="2020-03" db="EMBL/GenBank/DDBJ databases">
        <title>Draft genome of Streptomyces sp. ventii, isolated from the Axial Seamount in the Pacific Ocean, and resequencing of the two type strains Streptomyces lonarensis strain NCL 716 and Streptomyces bohaiensis strain 11A07.</title>
        <authorList>
            <person name="Loughran R.M."/>
            <person name="Pfannmuller K.M."/>
            <person name="Wasson B.J."/>
            <person name="Deadmond M.C."/>
            <person name="Paddock B.E."/>
            <person name="Koyack M.J."/>
            <person name="Gallegos D.A."/>
            <person name="Mitchell E.A."/>
            <person name="Ushijima B."/>
            <person name="Saw J.H."/>
            <person name="Mcphail K.L."/>
            <person name="Videau P."/>
        </authorList>
    </citation>
    <scope>NUCLEOTIDE SEQUENCE [LARGE SCALE GENOMIC DNA]</scope>
    <source>
        <strain evidence="2 3">11A07</strain>
    </source>
</reference>
<dbReference type="Proteomes" id="UP000727056">
    <property type="component" value="Unassembled WGS sequence"/>
</dbReference>
<comment type="caution">
    <text evidence="2">The sequence shown here is derived from an EMBL/GenBank/DDBJ whole genome shotgun (WGS) entry which is preliminary data.</text>
</comment>
<accession>A0ABX1C644</accession>
<proteinExistence type="predicted"/>
<evidence type="ECO:0000313" key="3">
    <source>
        <dbReference type="Proteomes" id="UP000727056"/>
    </source>
</evidence>
<protein>
    <submittedName>
        <fullName evidence="2">SGNH/GDSL hydrolase family protein</fullName>
    </submittedName>
</protein>